<gene>
    <name evidence="3" type="ordered locus">Alvin_3206</name>
</gene>
<evidence type="ECO:0000313" key="4">
    <source>
        <dbReference type="Proteomes" id="UP000001441"/>
    </source>
</evidence>
<feature type="region of interest" description="Disordered" evidence="1">
    <location>
        <begin position="298"/>
        <end position="328"/>
    </location>
</feature>
<keyword evidence="4" id="KW-1185">Reference proteome</keyword>
<feature type="compositionally biased region" description="Basic and acidic residues" evidence="1">
    <location>
        <begin position="308"/>
        <end position="319"/>
    </location>
</feature>
<accession>D3RW90</accession>
<dbReference type="HOGENOM" id="CLU_064891_2_1_6"/>
<evidence type="ECO:0000259" key="2">
    <source>
        <dbReference type="SMART" id="SM00382"/>
    </source>
</evidence>
<dbReference type="Gene3D" id="3.40.50.300">
    <property type="entry name" value="P-loop containing nucleotide triphosphate hydrolases"/>
    <property type="match status" value="1"/>
</dbReference>
<dbReference type="Pfam" id="PF13479">
    <property type="entry name" value="AAA_24"/>
    <property type="match status" value="1"/>
</dbReference>
<dbReference type="InterPro" id="IPR027417">
    <property type="entry name" value="P-loop_NTPase"/>
</dbReference>
<name>D3RW90_ALLVD</name>
<dbReference type="RefSeq" id="WP_012972366.1">
    <property type="nucleotide sequence ID" value="NC_013852.1"/>
</dbReference>
<dbReference type="Proteomes" id="UP000001441">
    <property type="component" value="Plasmid pALVIN01"/>
</dbReference>
<evidence type="ECO:0000313" key="3">
    <source>
        <dbReference type="EMBL" id="ADC64102.1"/>
    </source>
</evidence>
<keyword evidence="3" id="KW-0614">Plasmid</keyword>
<feature type="domain" description="AAA+ ATPase" evidence="2">
    <location>
        <begin position="10"/>
        <end position="194"/>
    </location>
</feature>
<organism evidence="3 4">
    <name type="scientific">Allochromatium vinosum (strain ATCC 17899 / DSM 180 / NBRC 103801 / NCIMB 10441 / D)</name>
    <name type="common">Chromatium vinosum</name>
    <dbReference type="NCBI Taxonomy" id="572477"/>
    <lineage>
        <taxon>Bacteria</taxon>
        <taxon>Pseudomonadati</taxon>
        <taxon>Pseudomonadota</taxon>
        <taxon>Gammaproteobacteria</taxon>
        <taxon>Chromatiales</taxon>
        <taxon>Chromatiaceae</taxon>
        <taxon>Allochromatium</taxon>
    </lineage>
</organism>
<proteinExistence type="predicted"/>
<dbReference type="InterPro" id="IPR003593">
    <property type="entry name" value="AAA+_ATPase"/>
</dbReference>
<dbReference type="OrthoDB" id="1625426at2"/>
<evidence type="ECO:0000256" key="1">
    <source>
        <dbReference type="SAM" id="MobiDB-lite"/>
    </source>
</evidence>
<reference evidence="3 4" key="1">
    <citation type="journal article" date="2011" name="Stand. Genomic Sci.">
        <title>Complete genome sequence of Allochromatium vinosum DSM 180(T).</title>
        <authorList>
            <person name="Weissgerber T."/>
            <person name="Zigann R."/>
            <person name="Bruce D."/>
            <person name="Chang Y.J."/>
            <person name="Detter J.C."/>
            <person name="Han C."/>
            <person name="Hauser L."/>
            <person name="Jeffries C.D."/>
            <person name="Land M."/>
            <person name="Munk A.C."/>
            <person name="Tapia R."/>
            <person name="Dahl C."/>
        </authorList>
    </citation>
    <scope>NUCLEOTIDE SEQUENCE [LARGE SCALE GENOMIC DNA]</scope>
    <source>
        <strain evidence="4">ATCC 17899 / DSM 180 / NBRC 103801 / NCIMB 10441 / D</strain>
        <plasmid evidence="4">Plasmid pALVIN01</plasmid>
    </source>
</reference>
<geneLocation type="plasmid" evidence="3 4">
    <name>pALVIN01</name>
</geneLocation>
<sequence>MFRKAERKQAKLRLALCGPSGSGKTYSALLIAQGLAPGGKIALIDTERGSGELYADLTAYDVAPLNPPYTPTRYIEIIKAAESAGYDVLIIDSLSHAWTGEGGVLEMHDRATSASRSGNSFAAWREVTPHHNALVDAIIGANLHIIVTMRTKTAYDMVDDGKGGKKPVKIGLSPVQRDGMEYEFTTVVDLSVESHVATATKDRTRLFDGEHFVPTPETGEALRDWLMTGKDPVAESKAILKTLKASASKVKNVPDLTKWWRGHGADIAQLTAADREALAAHCSDRKLAILEAESKVQNDVPDFDQDDEIRGNGQDHDAGGIDAGVPTH</sequence>
<dbReference type="KEGG" id="alv:Alvin_3206"/>
<dbReference type="SMART" id="SM00382">
    <property type="entry name" value="AAA"/>
    <property type="match status" value="1"/>
</dbReference>
<protein>
    <submittedName>
        <fullName evidence="3">AAA ATPase</fullName>
    </submittedName>
</protein>
<dbReference type="AlphaFoldDB" id="D3RW90"/>
<dbReference type="EMBL" id="CP001897">
    <property type="protein sequence ID" value="ADC64102.1"/>
    <property type="molecule type" value="Genomic_DNA"/>
</dbReference>
<dbReference type="SUPFAM" id="SSF52540">
    <property type="entry name" value="P-loop containing nucleoside triphosphate hydrolases"/>
    <property type="match status" value="1"/>
</dbReference>